<evidence type="ECO:0000259" key="5">
    <source>
        <dbReference type="PROSITE" id="PS51144"/>
    </source>
</evidence>
<dbReference type="Pfam" id="PF00194">
    <property type="entry name" value="Carb_anhydrase"/>
    <property type="match status" value="1"/>
</dbReference>
<accession>A0AAV1EM82</accession>
<keyword evidence="4" id="KW-0456">Lyase</keyword>
<evidence type="ECO:0000256" key="4">
    <source>
        <dbReference type="RuleBase" id="RU367011"/>
    </source>
</evidence>
<keyword evidence="2 4" id="KW-0479">Metal-binding</keyword>
<feature type="domain" description="Alpha-carbonic anhydrase" evidence="5">
    <location>
        <begin position="4"/>
        <end position="272"/>
    </location>
</feature>
<sequence>MTGKHWGYGKDDGPSIWHQNFPVAEGDRQSPIDIMPQQASHDPNLGPIVLNYDHCTSLNICNNGHSVVVEFDDTDDRSVILGGPLDNPYRLKQFHFHWGGKGCHGSEHTVEGNSYASELHLVHWNAVKYRSFGEAASAPDGLAVLGIFLETGDDHRWLHTITDALYMVKYKASVTDFKGFNPKCLLPSSLHYWTYLGSLTTPPLHESVTWIVLKEPIAVSERQASFECSCSLGRKRIRGYAWKITSGPPSLSKAGKYAPPINVTSRDLESWKATRVLLDSSECIRLSVLCISYLTVVCPVDMWL</sequence>
<keyword evidence="3 4" id="KW-0862">Zinc</keyword>
<dbReference type="GO" id="GO:0004089">
    <property type="term" value="F:carbonate dehydratase activity"/>
    <property type="evidence" value="ECO:0007669"/>
    <property type="project" value="UniProtKB-UniRule"/>
</dbReference>
<comment type="similarity">
    <text evidence="1 4">Belongs to the alpha-carbonic anhydrase family.</text>
</comment>
<gene>
    <name evidence="6" type="ORF">XNOV1_A020690</name>
</gene>
<comment type="catalytic activity">
    <reaction evidence="4">
        <text>hydrogencarbonate + H(+) = CO2 + H2O</text>
        <dbReference type="Rhea" id="RHEA:10748"/>
        <dbReference type="ChEBI" id="CHEBI:15377"/>
        <dbReference type="ChEBI" id="CHEBI:15378"/>
        <dbReference type="ChEBI" id="CHEBI:16526"/>
        <dbReference type="ChEBI" id="CHEBI:17544"/>
        <dbReference type="EC" id="4.2.1.1"/>
    </reaction>
</comment>
<comment type="function">
    <text evidence="4">Reversible hydration of carbon dioxide.</text>
</comment>
<dbReference type="PANTHER" id="PTHR18952">
    <property type="entry name" value="CARBONIC ANHYDRASE"/>
    <property type="match status" value="1"/>
</dbReference>
<evidence type="ECO:0000313" key="6">
    <source>
        <dbReference type="EMBL" id="CAJ1049824.1"/>
    </source>
</evidence>
<dbReference type="GO" id="GO:0008270">
    <property type="term" value="F:zinc ion binding"/>
    <property type="evidence" value="ECO:0007669"/>
    <property type="project" value="UniProtKB-UniRule"/>
</dbReference>
<dbReference type="GO" id="GO:0051453">
    <property type="term" value="P:regulation of intracellular pH"/>
    <property type="evidence" value="ECO:0007669"/>
    <property type="project" value="TreeGrafter"/>
</dbReference>
<dbReference type="SUPFAM" id="SSF51069">
    <property type="entry name" value="Carbonic anhydrase"/>
    <property type="match status" value="1"/>
</dbReference>
<dbReference type="Gene3D" id="3.10.200.10">
    <property type="entry name" value="Alpha carbonic anhydrase"/>
    <property type="match status" value="1"/>
</dbReference>
<keyword evidence="7" id="KW-1185">Reference proteome</keyword>
<dbReference type="InterPro" id="IPR018338">
    <property type="entry name" value="Carbonic_anhydrase_a-class_CS"/>
</dbReference>
<evidence type="ECO:0000256" key="1">
    <source>
        <dbReference type="ARBA" id="ARBA00010718"/>
    </source>
</evidence>
<dbReference type="AlphaFoldDB" id="A0AAV1EM82"/>
<evidence type="ECO:0000256" key="2">
    <source>
        <dbReference type="ARBA" id="ARBA00022723"/>
    </source>
</evidence>
<comment type="cofactor">
    <cofactor evidence="4">
        <name>Zn(2+)</name>
        <dbReference type="ChEBI" id="CHEBI:29105"/>
    </cofactor>
</comment>
<name>A0AAV1EM82_XYRNO</name>
<proteinExistence type="inferred from homology"/>
<organism evidence="6 7">
    <name type="scientific">Xyrichtys novacula</name>
    <name type="common">Pearly razorfish</name>
    <name type="synonym">Hemipteronotus novacula</name>
    <dbReference type="NCBI Taxonomy" id="13765"/>
    <lineage>
        <taxon>Eukaryota</taxon>
        <taxon>Metazoa</taxon>
        <taxon>Chordata</taxon>
        <taxon>Craniata</taxon>
        <taxon>Vertebrata</taxon>
        <taxon>Euteleostomi</taxon>
        <taxon>Actinopterygii</taxon>
        <taxon>Neopterygii</taxon>
        <taxon>Teleostei</taxon>
        <taxon>Neoteleostei</taxon>
        <taxon>Acanthomorphata</taxon>
        <taxon>Eupercaria</taxon>
        <taxon>Labriformes</taxon>
        <taxon>Labridae</taxon>
        <taxon>Xyrichtys</taxon>
    </lineage>
</organism>
<dbReference type="Proteomes" id="UP001178508">
    <property type="component" value="Chromosome 1"/>
</dbReference>
<dbReference type="PANTHER" id="PTHR18952:SF124">
    <property type="entry name" value="CARBONIC ANHYDRASE 7"/>
    <property type="match status" value="1"/>
</dbReference>
<dbReference type="InterPro" id="IPR036398">
    <property type="entry name" value="CA_dom_sf"/>
</dbReference>
<dbReference type="EMBL" id="OY660864">
    <property type="protein sequence ID" value="CAJ1049824.1"/>
    <property type="molecule type" value="Genomic_DNA"/>
</dbReference>
<evidence type="ECO:0000313" key="7">
    <source>
        <dbReference type="Proteomes" id="UP001178508"/>
    </source>
</evidence>
<protein>
    <recommendedName>
        <fullName evidence="4">Carbonic anhydrase</fullName>
        <ecNumber evidence="4">4.2.1.1</ecNumber>
    </recommendedName>
</protein>
<dbReference type="EC" id="4.2.1.1" evidence="4"/>
<evidence type="ECO:0000256" key="3">
    <source>
        <dbReference type="ARBA" id="ARBA00022833"/>
    </source>
</evidence>
<reference evidence="6" key="1">
    <citation type="submission" date="2023-08" db="EMBL/GenBank/DDBJ databases">
        <authorList>
            <person name="Alioto T."/>
            <person name="Alioto T."/>
            <person name="Gomez Garrido J."/>
        </authorList>
    </citation>
    <scope>NUCLEOTIDE SEQUENCE</scope>
</reference>
<dbReference type="PROSITE" id="PS00162">
    <property type="entry name" value="ALPHA_CA_1"/>
    <property type="match status" value="1"/>
</dbReference>
<dbReference type="GO" id="GO:0005737">
    <property type="term" value="C:cytoplasm"/>
    <property type="evidence" value="ECO:0007669"/>
    <property type="project" value="TreeGrafter"/>
</dbReference>
<dbReference type="PROSITE" id="PS51144">
    <property type="entry name" value="ALPHA_CA_2"/>
    <property type="match status" value="1"/>
</dbReference>
<dbReference type="InterPro" id="IPR001148">
    <property type="entry name" value="CA_dom"/>
</dbReference>
<dbReference type="InterPro" id="IPR023561">
    <property type="entry name" value="Carbonic_anhydrase_a-class"/>
</dbReference>
<dbReference type="SMART" id="SM01057">
    <property type="entry name" value="Carb_anhydrase"/>
    <property type="match status" value="1"/>
</dbReference>